<protein>
    <submittedName>
        <fullName evidence="2">Uncharacterized protein</fullName>
    </submittedName>
</protein>
<evidence type="ECO:0000256" key="1">
    <source>
        <dbReference type="SAM" id="MobiDB-lite"/>
    </source>
</evidence>
<comment type="caution">
    <text evidence="2">The sequence shown here is derived from an EMBL/GenBank/DDBJ whole genome shotgun (WGS) entry which is preliminary data.</text>
</comment>
<keyword evidence="3" id="KW-1185">Reference proteome</keyword>
<dbReference type="EMBL" id="RHFK02000001">
    <property type="protein sequence ID" value="TWW82093.1"/>
    <property type="molecule type" value="Genomic_DNA"/>
</dbReference>
<sequence length="708" mass="79928">MATVKDTFEDTIKDILEPELRLLCCASNVPRSVKRLRRSPRQHLTRADLSPVVSCRPADGSCRSRPVSKPASTRQHIGTFGGSAGPGPRPLPPFLSLARATAAGSRQVAFLDARTAARSAAPPSGRRLHCEEELRDPGERPPPLKKATPLSALRRLTRRSRVRGWHRRARRLAGRRSASVLLLRPVEEEQEGADSSDLGRLRLSDRHISAALWQELKGGSNDPNPHALDAILRNARRVSDLLCLSCVNPTLLPYRTPSLPPSLPPSRLRLLHILEGPAPHEKGRARLCQRLEESTKRGNEEGKRQKSLQRGQKSLQRSQKSLQRGQKSLQRNQKKPSERPEKPSEKPEKPSEKPEKPSESPKSLQEEKTRKAFREARKAFREARKAFREARKAFREARKAFREARKQKSLQRGQKSLQRSQKQRKPSERGRKAFREARKAFRETRKAFREARKAFREARKAFREARKAFRETRKAFREARKAFREARKAFREARKAFRILAFAAPDLQPAMDYNASNSYGPGDAVSASVANMSIHDQRHQENGVQMGHRGPGDAKMKGQGRGSMRRHLVPSVFGRRRRFHGVDEGSVKAMDPNFGIKRSVVSIRCPSVVVKAACVEREEKRPRGVLIPLYITDRGRARLAVHVQLQLCNPGIWVRPLLIPLDSGTGRIHAAVLNGGVVVLFVSRRENKHLETLTVGLLLPIPVHHVYN</sequence>
<feature type="region of interest" description="Disordered" evidence="1">
    <location>
        <begin position="398"/>
        <end position="438"/>
    </location>
</feature>
<accession>A0A5C6PRF1</accession>
<feature type="compositionally biased region" description="Low complexity" evidence="1">
    <location>
        <begin position="308"/>
        <end position="330"/>
    </location>
</feature>
<feature type="compositionally biased region" description="Basic and acidic residues" evidence="1">
    <location>
        <begin position="425"/>
        <end position="438"/>
    </location>
</feature>
<feature type="compositionally biased region" description="Basic and acidic residues" evidence="1">
    <location>
        <begin position="293"/>
        <end position="304"/>
    </location>
</feature>
<feature type="region of interest" description="Disordered" evidence="1">
    <location>
        <begin position="58"/>
        <end position="89"/>
    </location>
</feature>
<name>A0A5C6PRF1_9TELE</name>
<feature type="compositionally biased region" description="Low complexity" evidence="1">
    <location>
        <begin position="410"/>
        <end position="420"/>
    </location>
</feature>
<feature type="region of interest" description="Disordered" evidence="1">
    <location>
        <begin position="293"/>
        <end position="373"/>
    </location>
</feature>
<feature type="compositionally biased region" description="Basic and acidic residues" evidence="1">
    <location>
        <begin position="128"/>
        <end position="139"/>
    </location>
</feature>
<feature type="compositionally biased region" description="Basic and acidic residues" evidence="1">
    <location>
        <begin position="335"/>
        <end position="373"/>
    </location>
</feature>
<organism evidence="2 3">
    <name type="scientific">Takifugu flavidus</name>
    <name type="common">sansaifugu</name>
    <dbReference type="NCBI Taxonomy" id="433684"/>
    <lineage>
        <taxon>Eukaryota</taxon>
        <taxon>Metazoa</taxon>
        <taxon>Chordata</taxon>
        <taxon>Craniata</taxon>
        <taxon>Vertebrata</taxon>
        <taxon>Euteleostomi</taxon>
        <taxon>Actinopterygii</taxon>
        <taxon>Neopterygii</taxon>
        <taxon>Teleostei</taxon>
        <taxon>Neoteleostei</taxon>
        <taxon>Acanthomorphata</taxon>
        <taxon>Eupercaria</taxon>
        <taxon>Tetraodontiformes</taxon>
        <taxon>Tetradontoidea</taxon>
        <taxon>Tetraodontidae</taxon>
        <taxon>Takifugu</taxon>
    </lineage>
</organism>
<feature type="region of interest" description="Disordered" evidence="1">
    <location>
        <begin position="542"/>
        <end position="564"/>
    </location>
</feature>
<dbReference type="AlphaFoldDB" id="A0A5C6PRF1"/>
<gene>
    <name evidence="2" type="ORF">D4764_01G0019080</name>
</gene>
<proteinExistence type="predicted"/>
<feature type="compositionally biased region" description="Low complexity" evidence="1">
    <location>
        <begin position="115"/>
        <end position="125"/>
    </location>
</feature>
<dbReference type="Proteomes" id="UP000324091">
    <property type="component" value="Chromosome 1"/>
</dbReference>
<reference evidence="2 3" key="1">
    <citation type="submission" date="2019-04" db="EMBL/GenBank/DDBJ databases">
        <title>Chromosome genome assembly for Takifugu flavidus.</title>
        <authorList>
            <person name="Xiao S."/>
        </authorList>
    </citation>
    <scope>NUCLEOTIDE SEQUENCE [LARGE SCALE GENOMIC DNA]</scope>
    <source>
        <strain evidence="2">HTHZ2018</strain>
        <tissue evidence="2">Muscle</tissue>
    </source>
</reference>
<evidence type="ECO:0000313" key="3">
    <source>
        <dbReference type="Proteomes" id="UP000324091"/>
    </source>
</evidence>
<evidence type="ECO:0000313" key="2">
    <source>
        <dbReference type="EMBL" id="TWW82093.1"/>
    </source>
</evidence>
<feature type="region of interest" description="Disordered" evidence="1">
    <location>
        <begin position="115"/>
        <end position="147"/>
    </location>
</feature>